<keyword evidence="3" id="KW-1185">Reference proteome</keyword>
<feature type="signal peptide" evidence="1">
    <location>
        <begin position="1"/>
        <end position="22"/>
    </location>
</feature>
<evidence type="ECO:0000313" key="2">
    <source>
        <dbReference type="EMBL" id="UOO87874.1"/>
    </source>
</evidence>
<dbReference type="RefSeq" id="WP_058356684.1">
    <property type="nucleotide sequence ID" value="NZ_CABKVG010000009.1"/>
</dbReference>
<organism evidence="2 3">
    <name type="scientific">Vitreoscilla massiliensis</name>
    <dbReference type="NCBI Taxonomy" id="1689272"/>
    <lineage>
        <taxon>Bacteria</taxon>
        <taxon>Pseudomonadati</taxon>
        <taxon>Pseudomonadota</taxon>
        <taxon>Betaproteobacteria</taxon>
        <taxon>Neisseriales</taxon>
        <taxon>Neisseriaceae</taxon>
        <taxon>Vitreoscilla</taxon>
    </lineage>
</organism>
<name>A0ABY4DY36_9NEIS</name>
<evidence type="ECO:0000313" key="3">
    <source>
        <dbReference type="Proteomes" id="UP000832011"/>
    </source>
</evidence>
<reference evidence="2 3" key="1">
    <citation type="journal article" date="2022" name="Res Sq">
        <title>Evolution of multicellular longitudinally dividing oral cavity symbionts (Neisseriaceae).</title>
        <authorList>
            <person name="Nyongesa S."/>
            <person name="Weber P."/>
            <person name="Bernet E."/>
            <person name="Pullido F."/>
            <person name="Nieckarz M."/>
            <person name="Delaby M."/>
            <person name="Nieves C."/>
            <person name="Viehboeck T."/>
            <person name="Krause N."/>
            <person name="Rivera-Millot A."/>
            <person name="Nakamura A."/>
            <person name="Vischer N."/>
            <person name="VanNieuwenhze M."/>
            <person name="Brun Y."/>
            <person name="Cava F."/>
            <person name="Bulgheresi S."/>
            <person name="Veyrier F."/>
        </authorList>
    </citation>
    <scope>NUCLEOTIDE SEQUENCE [LARGE SCALE GENOMIC DNA]</scope>
    <source>
        <strain evidence="2 3">SN4</strain>
    </source>
</reference>
<evidence type="ECO:0000256" key="1">
    <source>
        <dbReference type="SAM" id="SignalP"/>
    </source>
</evidence>
<keyword evidence="1" id="KW-0732">Signal</keyword>
<protein>
    <submittedName>
        <fullName evidence="2">Uncharacterized protein</fullName>
    </submittedName>
</protein>
<feature type="chain" id="PRO_5046292324" evidence="1">
    <location>
        <begin position="23"/>
        <end position="233"/>
    </location>
</feature>
<accession>A0ABY4DY36</accession>
<sequence>MKTWTLGLLASSMVLASTAVLASPYANENNFAVDGKAMKVSETSARLLSNPEGSAPLLVDDITDGMGKTKVPGYKVMVMTRALSTAFDARKKDDGTIENLKTVHRGGKVLFGIPVKNGKMNINEAKVLSLGLISDDGKTFTPNNKDTAPSGEQKFSDSSKVTALSYKINSLTLPNLKAGERVGGGINYQLHTVVDGHTYDVSANTVFPSVETKGQPKHLKAFPAKANVFEANR</sequence>
<gene>
    <name evidence="2" type="ORF">LVJ82_10255</name>
</gene>
<dbReference type="Proteomes" id="UP000832011">
    <property type="component" value="Chromosome"/>
</dbReference>
<dbReference type="EMBL" id="CP091511">
    <property type="protein sequence ID" value="UOO87874.1"/>
    <property type="molecule type" value="Genomic_DNA"/>
</dbReference>
<proteinExistence type="predicted"/>